<feature type="transmembrane region" description="Helical" evidence="1">
    <location>
        <begin position="27"/>
        <end position="49"/>
    </location>
</feature>
<gene>
    <name evidence="2" type="ORF">GGR16_004886</name>
</gene>
<dbReference type="AlphaFoldDB" id="A0A840CAE1"/>
<accession>A0A840CAE1</accession>
<keyword evidence="1" id="KW-0812">Transmembrane</keyword>
<protein>
    <submittedName>
        <fullName evidence="2">Uncharacterized protein</fullName>
    </submittedName>
</protein>
<dbReference type="Proteomes" id="UP000577362">
    <property type="component" value="Unassembled WGS sequence"/>
</dbReference>
<organism evidence="2 3">
    <name type="scientific">Chelatococcus caeni</name>
    <dbReference type="NCBI Taxonomy" id="1348468"/>
    <lineage>
        <taxon>Bacteria</taxon>
        <taxon>Pseudomonadati</taxon>
        <taxon>Pseudomonadota</taxon>
        <taxon>Alphaproteobacteria</taxon>
        <taxon>Hyphomicrobiales</taxon>
        <taxon>Chelatococcaceae</taxon>
        <taxon>Chelatococcus</taxon>
    </lineage>
</organism>
<dbReference type="EMBL" id="JACIEN010000009">
    <property type="protein sequence ID" value="MBB4019826.1"/>
    <property type="molecule type" value="Genomic_DNA"/>
</dbReference>
<name>A0A840CAE1_9HYPH</name>
<reference evidence="2 3" key="1">
    <citation type="submission" date="2020-08" db="EMBL/GenBank/DDBJ databases">
        <title>Genomic Encyclopedia of Type Strains, Phase IV (KMG-IV): sequencing the most valuable type-strain genomes for metagenomic binning, comparative biology and taxonomic classification.</title>
        <authorList>
            <person name="Goeker M."/>
        </authorList>
    </citation>
    <scope>NUCLEOTIDE SEQUENCE [LARGE SCALE GENOMIC DNA]</scope>
    <source>
        <strain evidence="2 3">DSM 103737</strain>
    </source>
</reference>
<keyword evidence="3" id="KW-1185">Reference proteome</keyword>
<evidence type="ECO:0000313" key="2">
    <source>
        <dbReference type="EMBL" id="MBB4019826.1"/>
    </source>
</evidence>
<keyword evidence="1" id="KW-1133">Transmembrane helix</keyword>
<evidence type="ECO:0000313" key="3">
    <source>
        <dbReference type="Proteomes" id="UP000577362"/>
    </source>
</evidence>
<evidence type="ECO:0000256" key="1">
    <source>
        <dbReference type="SAM" id="Phobius"/>
    </source>
</evidence>
<comment type="caution">
    <text evidence="2">The sequence shown here is derived from an EMBL/GenBank/DDBJ whole genome shotgun (WGS) entry which is preliminary data.</text>
</comment>
<dbReference type="RefSeq" id="WP_019401810.1">
    <property type="nucleotide sequence ID" value="NZ_JACIEN010000009.1"/>
</dbReference>
<proteinExistence type="predicted"/>
<keyword evidence="1" id="KW-0472">Membrane</keyword>
<sequence>MVAIPIAIYALLCLLVAFRGRHTQLGFLGTLIASVFLTPILVFLALVLLSPHPSDVARQ</sequence>